<keyword evidence="3" id="KW-1185">Reference proteome</keyword>
<dbReference type="RefSeq" id="WP_110131350.1">
    <property type="nucleotide sequence ID" value="NZ_QHJQ01000007.1"/>
</dbReference>
<dbReference type="EMBL" id="QHJQ01000007">
    <property type="protein sequence ID" value="PXA03655.1"/>
    <property type="molecule type" value="Genomic_DNA"/>
</dbReference>
<feature type="domain" description="2Fe-2S ferredoxin-type" evidence="1">
    <location>
        <begin position="2"/>
        <end position="86"/>
    </location>
</feature>
<gene>
    <name evidence="2" type="ORF">DDZ13_10175</name>
</gene>
<dbReference type="SUPFAM" id="SSF54292">
    <property type="entry name" value="2Fe-2S ferredoxin-like"/>
    <property type="match status" value="1"/>
</dbReference>
<dbReference type="OrthoDB" id="9801223at2"/>
<name>A0A317ZE47_9BACT</name>
<organism evidence="2 3">
    <name type="scientific">Coraliomargarita sinensis</name>
    <dbReference type="NCBI Taxonomy" id="2174842"/>
    <lineage>
        <taxon>Bacteria</taxon>
        <taxon>Pseudomonadati</taxon>
        <taxon>Verrucomicrobiota</taxon>
        <taxon>Opitutia</taxon>
        <taxon>Puniceicoccales</taxon>
        <taxon>Coraliomargaritaceae</taxon>
        <taxon>Coraliomargarita</taxon>
    </lineage>
</organism>
<dbReference type="GO" id="GO:0051537">
    <property type="term" value="F:2 iron, 2 sulfur cluster binding"/>
    <property type="evidence" value="ECO:0007669"/>
    <property type="project" value="InterPro"/>
</dbReference>
<evidence type="ECO:0000313" key="2">
    <source>
        <dbReference type="EMBL" id="PXA03655.1"/>
    </source>
</evidence>
<dbReference type="FunCoup" id="A0A317ZE47">
    <property type="interactions" value="7"/>
</dbReference>
<evidence type="ECO:0000259" key="1">
    <source>
        <dbReference type="PROSITE" id="PS51085"/>
    </source>
</evidence>
<dbReference type="AlphaFoldDB" id="A0A317ZE47"/>
<dbReference type="CDD" id="cd00207">
    <property type="entry name" value="fer2"/>
    <property type="match status" value="1"/>
</dbReference>
<dbReference type="PANTHER" id="PTHR30212:SF2">
    <property type="entry name" value="PROTEIN YIIM"/>
    <property type="match status" value="1"/>
</dbReference>
<dbReference type="InterPro" id="IPR036010">
    <property type="entry name" value="2Fe-2S_ferredoxin-like_sf"/>
</dbReference>
<dbReference type="InterPro" id="IPR006058">
    <property type="entry name" value="2Fe2S_fd_BS"/>
</dbReference>
<comment type="caution">
    <text evidence="2">The sequence shown here is derived from an EMBL/GenBank/DDBJ whole genome shotgun (WGS) entry which is preliminary data.</text>
</comment>
<protein>
    <recommendedName>
        <fullName evidence="1">2Fe-2S ferredoxin-type domain-containing protein</fullName>
    </recommendedName>
</protein>
<proteinExistence type="predicted"/>
<dbReference type="InterPro" id="IPR001041">
    <property type="entry name" value="2Fe-2S_ferredoxin-type"/>
</dbReference>
<dbReference type="InParanoid" id="A0A317ZE47"/>
<dbReference type="PANTHER" id="PTHR30212">
    <property type="entry name" value="PROTEIN YIIM"/>
    <property type="match status" value="1"/>
</dbReference>
<dbReference type="PROSITE" id="PS00197">
    <property type="entry name" value="2FE2S_FER_1"/>
    <property type="match status" value="1"/>
</dbReference>
<dbReference type="Gene3D" id="3.10.20.30">
    <property type="match status" value="1"/>
</dbReference>
<evidence type="ECO:0000313" key="3">
    <source>
        <dbReference type="Proteomes" id="UP000247099"/>
    </source>
</evidence>
<dbReference type="InterPro" id="IPR012675">
    <property type="entry name" value="Beta-grasp_dom_sf"/>
</dbReference>
<dbReference type="Proteomes" id="UP000247099">
    <property type="component" value="Unassembled WGS sequence"/>
</dbReference>
<sequence length="86" mass="9326">MPKVIFQKSDVTAEWTGDEESILELAEANDLDLDYGCRMGNCTACQQKVVSGEVEYPNGHTGEPEEGNELMCCSQPKGDADVVIDA</sequence>
<accession>A0A317ZE47</accession>
<dbReference type="Pfam" id="PF00111">
    <property type="entry name" value="Fer2"/>
    <property type="match status" value="1"/>
</dbReference>
<dbReference type="PROSITE" id="PS51085">
    <property type="entry name" value="2FE2S_FER_2"/>
    <property type="match status" value="1"/>
</dbReference>
<dbReference type="InterPro" id="IPR052353">
    <property type="entry name" value="Benzoxazolinone_Detox_Enz"/>
</dbReference>
<reference evidence="2 3" key="1">
    <citation type="submission" date="2018-05" db="EMBL/GenBank/DDBJ databases">
        <title>Coraliomargarita sinensis sp. nov., isolated from a marine solar saltern.</title>
        <authorList>
            <person name="Zhou L.Y."/>
        </authorList>
    </citation>
    <scope>NUCLEOTIDE SEQUENCE [LARGE SCALE GENOMIC DNA]</scope>
    <source>
        <strain evidence="2 3">WN38</strain>
    </source>
</reference>